<feature type="domain" description="YSIRK Gram-positive signal peptide" evidence="3">
    <location>
        <begin position="22"/>
        <end position="42"/>
    </location>
</feature>
<evidence type="ECO:0000256" key="1">
    <source>
        <dbReference type="ARBA" id="ARBA00022729"/>
    </source>
</evidence>
<keyword evidence="2" id="KW-1133">Transmembrane helix</keyword>
<dbReference type="EMBL" id="VUAO01000014">
    <property type="protein sequence ID" value="KAA8797724.1"/>
    <property type="molecule type" value="Genomic_DNA"/>
</dbReference>
<organism evidence="4 5">
    <name type="scientific">Lactobacillus crispatus</name>
    <dbReference type="NCBI Taxonomy" id="47770"/>
    <lineage>
        <taxon>Bacteria</taxon>
        <taxon>Bacillati</taxon>
        <taxon>Bacillota</taxon>
        <taxon>Bacilli</taxon>
        <taxon>Lactobacillales</taxon>
        <taxon>Lactobacillaceae</taxon>
        <taxon>Lactobacillus</taxon>
    </lineage>
</organism>
<evidence type="ECO:0000259" key="3">
    <source>
        <dbReference type="Pfam" id="PF04650"/>
    </source>
</evidence>
<comment type="caution">
    <text evidence="4">The sequence shown here is derived from an EMBL/GenBank/DDBJ whole genome shotgun (WGS) entry which is preliminary data.</text>
</comment>
<accession>A0AB73BPK0</accession>
<evidence type="ECO:0000313" key="4">
    <source>
        <dbReference type="EMBL" id="KAA8797724.1"/>
    </source>
</evidence>
<feature type="transmembrane region" description="Helical" evidence="2">
    <location>
        <begin position="32"/>
        <end position="50"/>
    </location>
</feature>
<keyword evidence="1" id="KW-0732">Signal</keyword>
<keyword evidence="2" id="KW-0472">Membrane</keyword>
<dbReference type="InterPro" id="IPR005877">
    <property type="entry name" value="YSIRK_signal_dom"/>
</dbReference>
<proteinExistence type="predicted"/>
<evidence type="ECO:0000313" key="5">
    <source>
        <dbReference type="Proteomes" id="UP000322051"/>
    </source>
</evidence>
<sequence length="51" mass="5799">MNFNIDMLKRRNYQKKNLKSIETQNHYSVRKLSVGVVSAIIGFSVLGLSSI</sequence>
<reference evidence="4 5" key="1">
    <citation type="submission" date="2019-09" db="EMBL/GenBank/DDBJ databases">
        <title>Comparative analysis of L. crispatus genomes revealed niche specific adaptation to different host and body sites.</title>
        <authorList>
            <person name="Pan M."/>
            <person name="Hidalgo-Cantabrana C."/>
            <person name="Barrangou R."/>
        </authorList>
    </citation>
    <scope>NUCLEOTIDE SEQUENCE [LARGE SCALE GENOMIC DNA]</scope>
    <source>
        <strain evidence="4 5">NCK973</strain>
    </source>
</reference>
<dbReference type="AlphaFoldDB" id="A0AB73BPK0"/>
<gene>
    <name evidence="4" type="ORF">F1C02_06370</name>
</gene>
<dbReference type="RefSeq" id="WP_150397567.1">
    <property type="nucleotide sequence ID" value="NZ_VUAN01000002.1"/>
</dbReference>
<protein>
    <submittedName>
        <fullName evidence="4">YSIRK-type signal peptide-containing protein</fullName>
    </submittedName>
</protein>
<dbReference type="NCBIfam" id="TIGR01168">
    <property type="entry name" value="YSIRK_signal"/>
    <property type="match status" value="1"/>
</dbReference>
<keyword evidence="2" id="KW-0812">Transmembrane</keyword>
<name>A0AB73BPK0_9LACO</name>
<dbReference type="Pfam" id="PF04650">
    <property type="entry name" value="YSIRK_signal"/>
    <property type="match status" value="1"/>
</dbReference>
<dbReference type="Proteomes" id="UP000322051">
    <property type="component" value="Unassembled WGS sequence"/>
</dbReference>
<evidence type="ECO:0000256" key="2">
    <source>
        <dbReference type="SAM" id="Phobius"/>
    </source>
</evidence>